<protein>
    <submittedName>
        <fullName evidence="1">Uncharacterized protein</fullName>
    </submittedName>
</protein>
<reference evidence="1 2" key="1">
    <citation type="submission" date="2018-06" db="EMBL/GenBank/DDBJ databases">
        <authorList>
            <consortium name="Pathogen Informatics"/>
            <person name="Doyle S."/>
        </authorList>
    </citation>
    <scope>NUCLEOTIDE SEQUENCE [LARGE SCALE GENOMIC DNA]</scope>
    <source>
        <strain evidence="1 2">NCTC11647</strain>
    </source>
</reference>
<dbReference type="EMBL" id="UATL01000008">
    <property type="protein sequence ID" value="SPY46062.1"/>
    <property type="molecule type" value="Genomic_DNA"/>
</dbReference>
<evidence type="ECO:0000313" key="2">
    <source>
        <dbReference type="Proteomes" id="UP000251647"/>
    </source>
</evidence>
<sequence length="136" mass="15103">MNRIIAFTQSVILALAGGFFFTIGQQVTKFDSLTSLHFTSEAMTYWGSASVMVLIAAIIITFLLSKVPSKKPRQKAPWHITFLVLIALPVFVSQIDVAISPNPYTVYERIALALALIAFANLPMFIRHTLIPNRAH</sequence>
<proteinExistence type="predicted"/>
<dbReference type="Proteomes" id="UP000251647">
    <property type="component" value="Unassembled WGS sequence"/>
</dbReference>
<gene>
    <name evidence="1" type="ORF">NCTC11647_04408</name>
</gene>
<organism evidence="1 2">
    <name type="scientific">Photobacterium damselae</name>
    <dbReference type="NCBI Taxonomy" id="38293"/>
    <lineage>
        <taxon>Bacteria</taxon>
        <taxon>Pseudomonadati</taxon>
        <taxon>Pseudomonadota</taxon>
        <taxon>Gammaproteobacteria</taxon>
        <taxon>Vibrionales</taxon>
        <taxon>Vibrionaceae</taxon>
        <taxon>Photobacterium</taxon>
    </lineage>
</organism>
<dbReference type="AlphaFoldDB" id="A0A2T3Q388"/>
<accession>A0A2T3Q388</accession>
<evidence type="ECO:0000313" key="1">
    <source>
        <dbReference type="EMBL" id="SPY46062.1"/>
    </source>
</evidence>
<dbReference type="RefSeq" id="WP_013404477.1">
    <property type="nucleotide sequence ID" value="NZ_CP073687.1"/>
</dbReference>
<name>A0A2T3Q388_PHODM</name>